<dbReference type="Gene3D" id="1.10.287.1490">
    <property type="match status" value="1"/>
</dbReference>
<evidence type="ECO:0000313" key="3">
    <source>
        <dbReference type="EMBL" id="OEG70799.1"/>
    </source>
</evidence>
<keyword evidence="4" id="KW-1185">Reference proteome</keyword>
<evidence type="ECO:0000313" key="4">
    <source>
        <dbReference type="Proteomes" id="UP000095237"/>
    </source>
</evidence>
<dbReference type="Proteomes" id="UP000095237">
    <property type="component" value="Unassembled WGS sequence"/>
</dbReference>
<dbReference type="AlphaFoldDB" id="A0A1E5IJY0"/>
<dbReference type="InterPro" id="IPR052376">
    <property type="entry name" value="Oxidative_Scav/Glycosyltrans"/>
</dbReference>
<proteinExistence type="predicted"/>
<sequence>MDNLRPELELLYELQNYDIRISDIRKKISKAPSLVEDKKKSLEYKKMEIESKKKNFVKLNSLKKEKEAAFDSKEKSISAYSIELNSVKSNDVYKVVLLKIEKAKSDKGAIENEILELMDKIEKESVIVKSAEDELKKLEKKIKNDISEFENFIKKLEKEVTAVETERGEYKLKISKTILMQYERIRDARDGRGICLIDDESCGGCGMMLRPQLINQSYKCHELVFCDNCSKILLQK</sequence>
<accession>A0A1E5IJY0</accession>
<comment type="caution">
    <text evidence="3">The sequence shown here is derived from an EMBL/GenBank/DDBJ whole genome shotgun (WGS) entry which is preliminary data.</text>
</comment>
<gene>
    <name evidence="3" type="ORF">ATZ36_17665</name>
</gene>
<organism evidence="3 4">
    <name type="scientific">Endomicrobium trichonymphae</name>
    <dbReference type="NCBI Taxonomy" id="1408204"/>
    <lineage>
        <taxon>Bacteria</taxon>
        <taxon>Pseudomonadati</taxon>
        <taxon>Elusimicrobiota</taxon>
        <taxon>Endomicrobiia</taxon>
        <taxon>Endomicrobiales</taxon>
        <taxon>Endomicrobiaceae</taxon>
        <taxon>Candidatus Endomicrobiellum</taxon>
    </lineage>
</organism>
<dbReference type="PANTHER" id="PTHR39082">
    <property type="entry name" value="PHOSPHOLIPASE C-BETA-2-RELATED"/>
    <property type="match status" value="1"/>
</dbReference>
<feature type="domain" description="C4-type zinc ribbon" evidence="2">
    <location>
        <begin position="201"/>
        <end position="233"/>
    </location>
</feature>
<dbReference type="PANTHER" id="PTHR39082:SF1">
    <property type="entry name" value="SCAVENGER RECEPTOR CLASS A MEMBER 3"/>
    <property type="match status" value="1"/>
</dbReference>
<dbReference type="EMBL" id="LNVX01000291">
    <property type="protein sequence ID" value="OEG70799.1"/>
    <property type="molecule type" value="Genomic_DNA"/>
</dbReference>
<dbReference type="Pfam" id="PF02591">
    <property type="entry name" value="Zn_ribbon_9"/>
    <property type="match status" value="1"/>
</dbReference>
<protein>
    <recommendedName>
        <fullName evidence="2">C4-type zinc ribbon domain-containing protein</fullName>
    </recommendedName>
</protein>
<dbReference type="InterPro" id="IPR003743">
    <property type="entry name" value="Zf-RING_7"/>
</dbReference>
<name>A0A1E5IJY0_ENDTX</name>
<evidence type="ECO:0000256" key="1">
    <source>
        <dbReference type="SAM" id="Coils"/>
    </source>
</evidence>
<reference evidence="3 4" key="1">
    <citation type="submission" date="2015-11" db="EMBL/GenBank/DDBJ databases">
        <title>Evidence for parallel genomic evolution in an endosymbiosis of termite gut flagellates.</title>
        <authorList>
            <person name="Zheng H."/>
        </authorList>
    </citation>
    <scope>NUCLEOTIDE SEQUENCE [LARGE SCALE GENOMIC DNA]</scope>
    <source>
        <strain evidence="3 4">CET450</strain>
    </source>
</reference>
<feature type="coiled-coil region" evidence="1">
    <location>
        <begin position="100"/>
        <end position="173"/>
    </location>
</feature>
<evidence type="ECO:0000259" key="2">
    <source>
        <dbReference type="Pfam" id="PF02591"/>
    </source>
</evidence>
<keyword evidence="1" id="KW-0175">Coiled coil</keyword>